<dbReference type="GO" id="GO:0005737">
    <property type="term" value="C:cytoplasm"/>
    <property type="evidence" value="ECO:0007669"/>
    <property type="project" value="UniProtKB-SubCell"/>
</dbReference>
<evidence type="ECO:0000256" key="12">
    <source>
        <dbReference type="ARBA" id="ARBA00039754"/>
    </source>
</evidence>
<reference evidence="17 18" key="1">
    <citation type="journal article" date="2016" name="Nat. Commun.">
        <title>Thousands of microbial genomes shed light on interconnected biogeochemical processes in an aquifer system.</title>
        <authorList>
            <person name="Anantharaman K."/>
            <person name="Brown C.T."/>
            <person name="Hug L.A."/>
            <person name="Sharon I."/>
            <person name="Castelle C.J."/>
            <person name="Probst A.J."/>
            <person name="Thomas B.C."/>
            <person name="Singh A."/>
            <person name="Wilkins M.J."/>
            <person name="Karaoz U."/>
            <person name="Brodie E.L."/>
            <person name="Williams K.H."/>
            <person name="Hubbard S.S."/>
            <person name="Banfield J.F."/>
        </authorList>
    </citation>
    <scope>NUCLEOTIDE SEQUENCE [LARGE SCALE GENOMIC DNA]</scope>
</reference>
<keyword evidence="7" id="KW-0573">Peptidoglycan synthesis</keyword>
<evidence type="ECO:0000256" key="5">
    <source>
        <dbReference type="ARBA" id="ARBA00022679"/>
    </source>
</evidence>
<dbReference type="InterPro" id="IPR005750">
    <property type="entry name" value="UDP_GlcNAc_COvinyl_MurA"/>
</dbReference>
<dbReference type="AlphaFoldDB" id="A0A1F4XHS3"/>
<proteinExistence type="inferred from homology"/>
<organism evidence="17 18">
    <name type="scientific">Candidatus Abawacabacteria bacterium RIFCSPHIGHO2_01_FULL_46_8</name>
    <dbReference type="NCBI Taxonomy" id="1817815"/>
    <lineage>
        <taxon>Bacteria</taxon>
        <taxon>Candidatus Abawacaibacteriota</taxon>
    </lineage>
</organism>
<evidence type="ECO:0000256" key="7">
    <source>
        <dbReference type="ARBA" id="ARBA00022984"/>
    </source>
</evidence>
<dbReference type="InterPro" id="IPR013792">
    <property type="entry name" value="RNA3'P_cycl/enolpyr_Trfase_a/b"/>
</dbReference>
<gene>
    <name evidence="17" type="ORF">A2788_01845</name>
</gene>
<evidence type="ECO:0000256" key="8">
    <source>
        <dbReference type="ARBA" id="ARBA00023306"/>
    </source>
</evidence>
<dbReference type="GO" id="GO:0019277">
    <property type="term" value="P:UDP-N-acetylgalactosamine biosynthetic process"/>
    <property type="evidence" value="ECO:0007669"/>
    <property type="project" value="InterPro"/>
</dbReference>
<evidence type="ECO:0000256" key="1">
    <source>
        <dbReference type="ARBA" id="ARBA00004496"/>
    </source>
</evidence>
<name>A0A1F4XHS3_9BACT</name>
<evidence type="ECO:0000256" key="2">
    <source>
        <dbReference type="ARBA" id="ARBA00004752"/>
    </source>
</evidence>
<evidence type="ECO:0000256" key="6">
    <source>
        <dbReference type="ARBA" id="ARBA00022960"/>
    </source>
</evidence>
<dbReference type="GO" id="GO:0008360">
    <property type="term" value="P:regulation of cell shape"/>
    <property type="evidence" value="ECO:0007669"/>
    <property type="project" value="UniProtKB-KW"/>
</dbReference>
<dbReference type="InterPro" id="IPR036968">
    <property type="entry name" value="Enolpyruvate_Tfrase_sf"/>
</dbReference>
<evidence type="ECO:0000313" key="18">
    <source>
        <dbReference type="Proteomes" id="UP000177521"/>
    </source>
</evidence>
<comment type="similarity">
    <text evidence="10">Belongs to the EPSP synthase family. MurA subfamily.</text>
</comment>
<sequence>MKQKFVITGQKPLVGKVTISGSKNAALPLLCASLLANTPVELTNVPEIQDVNTLLEIMAYLGAKIERPKKGVVRIDSSQLSAKELPHELVSRFRASILLLGPLLARFGKVKMAYPGGCVLGKRPVFAHLEALRCLGAMIKTNHYLQLSAPELKGQRIIMKETSVTATENLIMAAVLAKGKTEIVLAAAEPHVQDLCRFLNKMGAKIKGSGTHTLKIIGVKQLTGVKHRVISDYLELGTFAIAAALVPQSKVSIHGGEPKDLEAFWNKFAENGVNFTIKGKVVTVMHSPRLKPCQKLETRVHPGFPTDLQAPFSILFTQANGVSKIF</sequence>
<evidence type="ECO:0000256" key="15">
    <source>
        <dbReference type="ARBA" id="ARBA00047527"/>
    </source>
</evidence>
<dbReference type="InterPro" id="IPR001986">
    <property type="entry name" value="Enolpyruvate_Tfrase_dom"/>
</dbReference>
<evidence type="ECO:0000256" key="14">
    <source>
        <dbReference type="ARBA" id="ARBA00042842"/>
    </source>
</evidence>
<evidence type="ECO:0000256" key="11">
    <source>
        <dbReference type="ARBA" id="ARBA00039108"/>
    </source>
</evidence>
<dbReference type="Proteomes" id="UP000177521">
    <property type="component" value="Unassembled WGS sequence"/>
</dbReference>
<dbReference type="Gene3D" id="3.65.10.10">
    <property type="entry name" value="Enolpyruvate transferase domain"/>
    <property type="match status" value="2"/>
</dbReference>
<evidence type="ECO:0000259" key="16">
    <source>
        <dbReference type="Pfam" id="PF00275"/>
    </source>
</evidence>
<protein>
    <recommendedName>
        <fullName evidence="12">UDP-N-acetylglucosamine 1-carboxyvinyltransferase</fullName>
        <ecNumber evidence="11">2.5.1.7</ecNumber>
    </recommendedName>
    <alternativeName>
        <fullName evidence="13">Enoylpyruvate transferase</fullName>
    </alternativeName>
    <alternativeName>
        <fullName evidence="14">UDP-N-acetylglucosamine enolpyruvyl transferase</fullName>
    </alternativeName>
</protein>
<feature type="non-terminal residue" evidence="17">
    <location>
        <position position="326"/>
    </location>
</feature>
<dbReference type="GO" id="GO:0008760">
    <property type="term" value="F:UDP-N-acetylglucosamine 1-carboxyvinyltransferase activity"/>
    <property type="evidence" value="ECO:0007669"/>
    <property type="project" value="UniProtKB-EC"/>
</dbReference>
<dbReference type="NCBIfam" id="NF006873">
    <property type="entry name" value="PRK09369.1"/>
    <property type="match status" value="1"/>
</dbReference>
<comment type="catalytic activity">
    <reaction evidence="15">
        <text>phosphoenolpyruvate + UDP-N-acetyl-alpha-D-glucosamine = UDP-N-acetyl-3-O-(1-carboxyvinyl)-alpha-D-glucosamine + phosphate</text>
        <dbReference type="Rhea" id="RHEA:18681"/>
        <dbReference type="ChEBI" id="CHEBI:43474"/>
        <dbReference type="ChEBI" id="CHEBI:57705"/>
        <dbReference type="ChEBI" id="CHEBI:58702"/>
        <dbReference type="ChEBI" id="CHEBI:68483"/>
        <dbReference type="EC" id="2.5.1.7"/>
    </reaction>
</comment>
<dbReference type="CDD" id="cd01555">
    <property type="entry name" value="UdpNAET"/>
    <property type="match status" value="1"/>
</dbReference>
<dbReference type="GO" id="GO:0051301">
    <property type="term" value="P:cell division"/>
    <property type="evidence" value="ECO:0007669"/>
    <property type="project" value="UniProtKB-KW"/>
</dbReference>
<accession>A0A1F4XHS3</accession>
<evidence type="ECO:0000256" key="4">
    <source>
        <dbReference type="ARBA" id="ARBA00022618"/>
    </source>
</evidence>
<dbReference type="SUPFAM" id="SSF55205">
    <property type="entry name" value="EPT/RTPC-like"/>
    <property type="match status" value="1"/>
</dbReference>
<keyword evidence="4" id="KW-0132">Cell division</keyword>
<keyword evidence="5" id="KW-0808">Transferase</keyword>
<feature type="domain" description="Enolpyruvate transferase" evidence="16">
    <location>
        <begin position="8"/>
        <end position="325"/>
    </location>
</feature>
<evidence type="ECO:0000256" key="3">
    <source>
        <dbReference type="ARBA" id="ARBA00022490"/>
    </source>
</evidence>
<evidence type="ECO:0000313" key="17">
    <source>
        <dbReference type="EMBL" id="OGC81281.1"/>
    </source>
</evidence>
<comment type="subcellular location">
    <subcellularLocation>
        <location evidence="1">Cytoplasm</location>
    </subcellularLocation>
</comment>
<dbReference type="EMBL" id="MEWS01000045">
    <property type="protein sequence ID" value="OGC81281.1"/>
    <property type="molecule type" value="Genomic_DNA"/>
</dbReference>
<evidence type="ECO:0000256" key="13">
    <source>
        <dbReference type="ARBA" id="ARBA00042443"/>
    </source>
</evidence>
<dbReference type="GO" id="GO:0071555">
    <property type="term" value="P:cell wall organization"/>
    <property type="evidence" value="ECO:0007669"/>
    <property type="project" value="UniProtKB-KW"/>
</dbReference>
<keyword evidence="3" id="KW-0963">Cytoplasm</keyword>
<keyword evidence="9" id="KW-0961">Cell wall biogenesis/degradation</keyword>
<dbReference type="InterPro" id="IPR050068">
    <property type="entry name" value="MurA_subfamily"/>
</dbReference>
<keyword evidence="8" id="KW-0131">Cell cycle</keyword>
<dbReference type="PANTHER" id="PTHR43783">
    <property type="entry name" value="UDP-N-ACETYLGLUCOSAMINE 1-CARBOXYVINYLTRANSFERASE"/>
    <property type="match status" value="1"/>
</dbReference>
<evidence type="ECO:0000256" key="9">
    <source>
        <dbReference type="ARBA" id="ARBA00023316"/>
    </source>
</evidence>
<dbReference type="PANTHER" id="PTHR43783:SF1">
    <property type="entry name" value="UDP-N-ACETYLGLUCOSAMINE 1-CARBOXYVINYLTRANSFERASE"/>
    <property type="match status" value="1"/>
</dbReference>
<dbReference type="Pfam" id="PF00275">
    <property type="entry name" value="EPSP_synthase"/>
    <property type="match status" value="1"/>
</dbReference>
<evidence type="ECO:0000256" key="10">
    <source>
        <dbReference type="ARBA" id="ARBA00038367"/>
    </source>
</evidence>
<dbReference type="GO" id="GO:0009252">
    <property type="term" value="P:peptidoglycan biosynthetic process"/>
    <property type="evidence" value="ECO:0007669"/>
    <property type="project" value="UniProtKB-KW"/>
</dbReference>
<comment type="pathway">
    <text evidence="2">Cell wall biogenesis; peptidoglycan biosynthesis.</text>
</comment>
<keyword evidence="6" id="KW-0133">Cell shape</keyword>
<dbReference type="EC" id="2.5.1.7" evidence="11"/>
<comment type="caution">
    <text evidence="17">The sequence shown here is derived from an EMBL/GenBank/DDBJ whole genome shotgun (WGS) entry which is preliminary data.</text>
</comment>